<comment type="caution">
    <text evidence="1">The sequence shown here is derived from an EMBL/GenBank/DDBJ whole genome shotgun (WGS) entry which is preliminary data.</text>
</comment>
<proteinExistence type="predicted"/>
<name>A0A831LFV3_9BACT</name>
<accession>A0A831LFV3</accession>
<dbReference type="EMBL" id="DSDO01000001">
    <property type="protein sequence ID" value="HDR46064.1"/>
    <property type="molecule type" value="Genomic_DNA"/>
</dbReference>
<evidence type="ECO:0000313" key="1">
    <source>
        <dbReference type="EMBL" id="HDR46064.1"/>
    </source>
</evidence>
<sequence>MHFSPAFGYHIFIMHLRLPRYFVALISVMVFVLAGQTGVQGYVWCLGENGHAALEHPVAGDCHGGERAQDEHSDDEAFHAFCEASSCGPCLDLPASVEANFRRAGDFEVDDILIDLPLEGFSFPLALSSDQFIPQLFPQPPPDIDPFLVAHRTVVLLH</sequence>
<dbReference type="AlphaFoldDB" id="A0A831LFV3"/>
<protein>
    <recommendedName>
        <fullName evidence="2">DUF2946 domain-containing protein</fullName>
    </recommendedName>
</protein>
<gene>
    <name evidence="1" type="ORF">ENN94_00010</name>
</gene>
<evidence type="ECO:0008006" key="2">
    <source>
        <dbReference type="Google" id="ProtNLM"/>
    </source>
</evidence>
<dbReference type="Proteomes" id="UP000886162">
    <property type="component" value="Unassembled WGS sequence"/>
</dbReference>
<organism evidence="1">
    <name type="scientific">Geoalkalibacter subterraneus</name>
    <dbReference type="NCBI Taxonomy" id="483547"/>
    <lineage>
        <taxon>Bacteria</taxon>
        <taxon>Pseudomonadati</taxon>
        <taxon>Thermodesulfobacteriota</taxon>
        <taxon>Desulfuromonadia</taxon>
        <taxon>Desulfuromonadales</taxon>
        <taxon>Geoalkalibacteraceae</taxon>
        <taxon>Geoalkalibacter</taxon>
    </lineage>
</organism>
<reference evidence="1" key="1">
    <citation type="journal article" date="2020" name="mSystems">
        <title>Genome- and Community-Level Interaction Insights into Carbon Utilization and Element Cycling Functions of Hydrothermarchaeota in Hydrothermal Sediment.</title>
        <authorList>
            <person name="Zhou Z."/>
            <person name="Liu Y."/>
            <person name="Xu W."/>
            <person name="Pan J."/>
            <person name="Luo Z.H."/>
            <person name="Li M."/>
        </authorList>
    </citation>
    <scope>NUCLEOTIDE SEQUENCE [LARGE SCALE GENOMIC DNA]</scope>
    <source>
        <strain evidence="1">SpSt-1220</strain>
    </source>
</reference>